<dbReference type="InterPro" id="IPR020894">
    <property type="entry name" value="Cadherin_CS"/>
</dbReference>
<dbReference type="FunFam" id="2.60.40.60:FF:000307">
    <property type="entry name" value="Zgc:123181"/>
    <property type="match status" value="2"/>
</dbReference>
<feature type="transmembrane region" description="Helical" evidence="15">
    <location>
        <begin position="4666"/>
        <end position="4689"/>
    </location>
</feature>
<feature type="domain" description="Cadherin" evidence="17">
    <location>
        <begin position="3567"/>
        <end position="3671"/>
    </location>
</feature>
<dbReference type="CDD" id="cd11304">
    <property type="entry name" value="Cadherin_repeat"/>
    <property type="match status" value="48"/>
</dbReference>
<dbReference type="SMART" id="SM00112">
    <property type="entry name" value="CA"/>
    <property type="match status" value="48"/>
</dbReference>
<feature type="domain" description="Cadherin" evidence="17">
    <location>
        <begin position="1032"/>
        <end position="1181"/>
    </location>
</feature>
<evidence type="ECO:0000256" key="15">
    <source>
        <dbReference type="SAM" id="Phobius"/>
    </source>
</evidence>
<keyword evidence="8" id="KW-0130">Cell adhesion</keyword>
<feature type="domain" description="Cadherin" evidence="17">
    <location>
        <begin position="6007"/>
        <end position="6116"/>
    </location>
</feature>
<dbReference type="FunFam" id="2.60.40.60:FF:000004">
    <property type="entry name" value="Protocadherin 1 gamma 2"/>
    <property type="match status" value="8"/>
</dbReference>
<keyword evidence="3" id="KW-1003">Cell membrane</keyword>
<dbReference type="SUPFAM" id="SSF49313">
    <property type="entry name" value="Cadherin-like"/>
    <property type="match status" value="48"/>
</dbReference>
<dbReference type="PROSITE" id="PS50268">
    <property type="entry name" value="CADHERIN_2"/>
    <property type="match status" value="48"/>
</dbReference>
<feature type="domain" description="Cadherin" evidence="17">
    <location>
        <begin position="2154"/>
        <end position="2261"/>
    </location>
</feature>
<feature type="domain" description="Cadherin" evidence="17">
    <location>
        <begin position="236"/>
        <end position="343"/>
    </location>
</feature>
<reference evidence="18" key="1">
    <citation type="submission" date="2023-06" db="EMBL/GenBank/DDBJ databases">
        <title>Male Hemibagrus guttatus genome.</title>
        <authorList>
            <person name="Bian C."/>
        </authorList>
    </citation>
    <scope>NUCLEOTIDE SEQUENCE</scope>
    <source>
        <strain evidence="18">Male_cb2023</strain>
        <tissue evidence="18">Muscle</tissue>
    </source>
</reference>
<feature type="domain" description="Cadherin" evidence="17">
    <location>
        <begin position="784"/>
        <end position="890"/>
    </location>
</feature>
<feature type="domain" description="Cadherin" evidence="17">
    <location>
        <begin position="1941"/>
        <end position="2048"/>
    </location>
</feature>
<feature type="transmembrane region" description="Helical" evidence="15">
    <location>
        <begin position="2388"/>
        <end position="2411"/>
    </location>
</feature>
<feature type="domain" description="Cadherin" evidence="17">
    <location>
        <begin position="1395"/>
        <end position="1502"/>
    </location>
</feature>
<evidence type="ECO:0000256" key="2">
    <source>
        <dbReference type="ARBA" id="ARBA00004251"/>
    </source>
</evidence>
<evidence type="ECO:0000256" key="7">
    <source>
        <dbReference type="ARBA" id="ARBA00022837"/>
    </source>
</evidence>
<feature type="domain" description="Cadherin" evidence="17">
    <location>
        <begin position="3035"/>
        <end position="3132"/>
    </location>
</feature>
<feature type="domain" description="Cadherin" evidence="17">
    <location>
        <begin position="4432"/>
        <end position="4539"/>
    </location>
</feature>
<evidence type="ECO:0000313" key="18">
    <source>
        <dbReference type="EMBL" id="KAK3521640.1"/>
    </source>
</evidence>
<keyword evidence="6" id="KW-0677">Repeat</keyword>
<keyword evidence="5 16" id="KW-0732">Signal</keyword>
<feature type="transmembrane region" description="Helical" evidence="15">
    <location>
        <begin position="5431"/>
        <end position="5454"/>
    </location>
</feature>
<evidence type="ECO:0000256" key="12">
    <source>
        <dbReference type="ARBA" id="ARBA00074462"/>
    </source>
</evidence>
<feature type="domain" description="Cadherin" evidence="17">
    <location>
        <begin position="5318"/>
        <end position="5416"/>
    </location>
</feature>
<feature type="domain" description="Cadherin" evidence="17">
    <location>
        <begin position="2808"/>
        <end position="2912"/>
    </location>
</feature>
<feature type="domain" description="Cadherin" evidence="17">
    <location>
        <begin position="3355"/>
        <end position="3458"/>
    </location>
</feature>
<feature type="domain" description="Cadherin" evidence="17">
    <location>
        <begin position="344"/>
        <end position="448"/>
    </location>
</feature>
<feature type="domain" description="Cadherin" evidence="17">
    <location>
        <begin position="571"/>
        <end position="668"/>
    </location>
</feature>
<dbReference type="GO" id="GO:0005509">
    <property type="term" value="F:calcium ion binding"/>
    <property type="evidence" value="ECO:0007669"/>
    <property type="project" value="UniProtKB-UniRule"/>
</dbReference>
<evidence type="ECO:0000256" key="5">
    <source>
        <dbReference type="ARBA" id="ARBA00022729"/>
    </source>
</evidence>
<feature type="domain" description="Cadherin" evidence="17">
    <location>
        <begin position="6129"/>
        <end position="6239"/>
    </location>
</feature>
<dbReference type="Pfam" id="PF15974">
    <property type="entry name" value="Cadherin_tail"/>
    <property type="match status" value="1"/>
</dbReference>
<evidence type="ECO:0000256" key="6">
    <source>
        <dbReference type="ARBA" id="ARBA00022737"/>
    </source>
</evidence>
<evidence type="ECO:0000256" key="8">
    <source>
        <dbReference type="ARBA" id="ARBA00022889"/>
    </source>
</evidence>
<feature type="domain" description="Cadherin" evidence="17">
    <location>
        <begin position="2489"/>
        <end position="2595"/>
    </location>
</feature>
<feature type="domain" description="Cadherin" evidence="17">
    <location>
        <begin position="3459"/>
        <end position="3566"/>
    </location>
</feature>
<comment type="subcellular location">
    <subcellularLocation>
        <location evidence="2">Cell membrane</location>
        <topology evidence="2">Single-pass type I membrane protein</topology>
    </subcellularLocation>
</comment>
<dbReference type="PROSITE" id="PS00232">
    <property type="entry name" value="CADHERIN_1"/>
    <property type="match status" value="26"/>
</dbReference>
<feature type="domain" description="Cadherin" evidence="17">
    <location>
        <begin position="1182"/>
        <end position="1289"/>
    </location>
</feature>
<dbReference type="Pfam" id="PF00028">
    <property type="entry name" value="Cadherin"/>
    <property type="match status" value="39"/>
</dbReference>
<feature type="domain" description="Cadherin" evidence="17">
    <location>
        <begin position="2700"/>
        <end position="2807"/>
    </location>
</feature>
<evidence type="ECO:0000259" key="17">
    <source>
        <dbReference type="PROSITE" id="PS50268"/>
    </source>
</evidence>
<dbReference type="EMBL" id="JAUCMX010000015">
    <property type="protein sequence ID" value="KAK3521640.1"/>
    <property type="molecule type" value="Genomic_DNA"/>
</dbReference>
<dbReference type="FunFam" id="2.60.40.60:FF:000001">
    <property type="entry name" value="Protocadherin alpha 2"/>
    <property type="match status" value="9"/>
</dbReference>
<dbReference type="FunFam" id="2.60.40.60:FF:000002">
    <property type="entry name" value="Protocadherin alpha 2"/>
    <property type="match status" value="8"/>
</dbReference>
<dbReference type="PANTHER" id="PTHR24028:SF32">
    <property type="entry name" value="CADHERIN-RELATED NEURONAL RECEPTOR VARIABLE 10-RELATED"/>
    <property type="match status" value="1"/>
</dbReference>
<comment type="function">
    <text evidence="1">Potential calcium-dependent cell-adhesion protein. May be involved in the establishment and maintenance of specific neuronal connections in the brain.</text>
</comment>
<organism evidence="18 19">
    <name type="scientific">Hemibagrus guttatus</name>
    <dbReference type="NCBI Taxonomy" id="175788"/>
    <lineage>
        <taxon>Eukaryota</taxon>
        <taxon>Metazoa</taxon>
        <taxon>Chordata</taxon>
        <taxon>Craniata</taxon>
        <taxon>Vertebrata</taxon>
        <taxon>Euteleostomi</taxon>
        <taxon>Actinopterygii</taxon>
        <taxon>Neopterygii</taxon>
        <taxon>Teleostei</taxon>
        <taxon>Ostariophysi</taxon>
        <taxon>Siluriformes</taxon>
        <taxon>Bagridae</taxon>
        <taxon>Hemibagrus</taxon>
    </lineage>
</organism>
<accession>A0AAE0QI93</accession>
<dbReference type="Pfam" id="PF08266">
    <property type="entry name" value="Cadherin_2"/>
    <property type="match status" value="9"/>
</dbReference>
<proteinExistence type="predicted"/>
<feature type="domain" description="Cadherin" evidence="17">
    <location>
        <begin position="4767"/>
        <end position="4873"/>
    </location>
</feature>
<feature type="domain" description="Cadherin" evidence="17">
    <location>
        <begin position="5686"/>
        <end position="5794"/>
    </location>
</feature>
<feature type="domain" description="Cadherin" evidence="17">
    <location>
        <begin position="1837"/>
        <end position="1940"/>
    </location>
</feature>
<dbReference type="InterPro" id="IPR013164">
    <property type="entry name" value="Cadherin_N"/>
</dbReference>
<evidence type="ECO:0000256" key="10">
    <source>
        <dbReference type="ARBA" id="ARBA00023136"/>
    </source>
</evidence>
<feature type="domain" description="Cadherin" evidence="17">
    <location>
        <begin position="2049"/>
        <end position="2153"/>
    </location>
</feature>
<dbReference type="FunFam" id="2.60.40.60:FF:000185">
    <property type="entry name" value="Protocadherin 2 alpha c"/>
    <property type="match status" value="1"/>
</dbReference>
<evidence type="ECO:0000256" key="9">
    <source>
        <dbReference type="ARBA" id="ARBA00022989"/>
    </source>
</evidence>
<feature type="domain" description="Cadherin" evidence="17">
    <location>
        <begin position="3248"/>
        <end position="3354"/>
    </location>
</feature>
<evidence type="ECO:0000256" key="1">
    <source>
        <dbReference type="ARBA" id="ARBA00003436"/>
    </source>
</evidence>
<feature type="chain" id="PRO_5041905516" description="Protocadherin gamma-C3" evidence="16">
    <location>
        <begin position="28"/>
        <end position="6561"/>
    </location>
</feature>
<comment type="caution">
    <text evidence="18">The sequence shown here is derived from an EMBL/GenBank/DDBJ whole genome shotgun (WGS) entry which is preliminary data.</text>
</comment>
<dbReference type="GO" id="GO:0005886">
    <property type="term" value="C:plasma membrane"/>
    <property type="evidence" value="ECO:0007669"/>
    <property type="project" value="UniProtKB-SubCell"/>
</dbReference>
<dbReference type="FunFam" id="2.60.40.60:FF:000006">
    <property type="entry name" value="Protocadherin alpha 2"/>
    <property type="match status" value="4"/>
</dbReference>
<feature type="transmembrane region" description="Helical" evidence="15">
    <location>
        <begin position="6242"/>
        <end position="6267"/>
    </location>
</feature>
<dbReference type="PRINTS" id="PR00205">
    <property type="entry name" value="CADHERIN"/>
</dbReference>
<feature type="domain" description="Cadherin" evidence="17">
    <location>
        <begin position="32"/>
        <end position="131"/>
    </location>
</feature>
<keyword evidence="9 15" id="KW-1133">Transmembrane helix</keyword>
<feature type="domain" description="Cadherin" evidence="17">
    <location>
        <begin position="5195"/>
        <end position="5304"/>
    </location>
</feature>
<dbReference type="InterPro" id="IPR032455">
    <property type="entry name" value="Cadherin_C"/>
</dbReference>
<feature type="domain" description="Cadherin" evidence="17">
    <location>
        <begin position="132"/>
        <end position="235"/>
    </location>
</feature>
<dbReference type="InterPro" id="IPR015919">
    <property type="entry name" value="Cadherin-like_sf"/>
</dbReference>
<dbReference type="Pfam" id="PF16492">
    <property type="entry name" value="Cadherin_C_2"/>
    <property type="match status" value="8"/>
</dbReference>
<name>A0AAE0QI93_9TELE</name>
<feature type="transmembrane region" description="Helical" evidence="15">
    <location>
        <begin position="3147"/>
        <end position="3170"/>
    </location>
</feature>
<keyword evidence="4 15" id="KW-0812">Transmembrane</keyword>
<feature type="domain" description="Cadherin" evidence="17">
    <location>
        <begin position="4007"/>
        <end position="4113"/>
    </location>
</feature>
<keyword evidence="19" id="KW-1185">Reference proteome</keyword>
<feature type="compositionally biased region" description="Basic and acidic residues" evidence="14">
    <location>
        <begin position="6523"/>
        <end position="6539"/>
    </location>
</feature>
<dbReference type="GO" id="GO:0009653">
    <property type="term" value="P:anatomical structure morphogenesis"/>
    <property type="evidence" value="ECO:0007669"/>
    <property type="project" value="UniProtKB-ARBA"/>
</dbReference>
<dbReference type="FunFam" id="2.60.40.60:FF:000018">
    <property type="entry name" value="Protocadherin gamma c3"/>
    <property type="match status" value="1"/>
</dbReference>
<feature type="transmembrane region" description="Helical" evidence="15">
    <location>
        <begin position="3906"/>
        <end position="3929"/>
    </location>
</feature>
<feature type="compositionally biased region" description="Basic and acidic residues" evidence="14">
    <location>
        <begin position="6550"/>
        <end position="6561"/>
    </location>
</feature>
<feature type="domain" description="Cadherin" evidence="17">
    <location>
        <begin position="2913"/>
        <end position="3020"/>
    </location>
</feature>
<dbReference type="InterPro" id="IPR002126">
    <property type="entry name" value="Cadherin-like_dom"/>
</dbReference>
<feature type="domain" description="Cadherin" evidence="17">
    <location>
        <begin position="1730"/>
        <end position="1836"/>
    </location>
</feature>
<feature type="domain" description="Cadherin" evidence="17">
    <location>
        <begin position="4114"/>
        <end position="4222"/>
    </location>
</feature>
<dbReference type="GO" id="GO:0007156">
    <property type="term" value="P:homophilic cell adhesion via plasma membrane adhesion molecules"/>
    <property type="evidence" value="ECO:0007669"/>
    <property type="project" value="InterPro"/>
</dbReference>
<evidence type="ECO:0000256" key="11">
    <source>
        <dbReference type="ARBA" id="ARBA00023180"/>
    </source>
</evidence>
<dbReference type="Gene3D" id="2.60.40.60">
    <property type="entry name" value="Cadherins"/>
    <property type="match status" value="49"/>
</dbReference>
<feature type="domain" description="Cadherin" evidence="17">
    <location>
        <begin position="4982"/>
        <end position="5089"/>
    </location>
</feature>
<dbReference type="InterPro" id="IPR031904">
    <property type="entry name" value="Cadherin_CBD"/>
</dbReference>
<feature type="domain" description="Cadherin" evidence="17">
    <location>
        <begin position="5903"/>
        <end position="6006"/>
    </location>
</feature>
<dbReference type="PANTHER" id="PTHR24028">
    <property type="entry name" value="CADHERIN-87A"/>
    <property type="match status" value="1"/>
</dbReference>
<protein>
    <recommendedName>
        <fullName evidence="12">Protocadherin gamma-C3</fullName>
    </recommendedName>
</protein>
<feature type="domain" description="Cadherin" evidence="17">
    <location>
        <begin position="3672"/>
        <end position="3779"/>
    </location>
</feature>
<feature type="domain" description="Cadherin" evidence="17">
    <location>
        <begin position="1290"/>
        <end position="1394"/>
    </location>
</feature>
<gene>
    <name evidence="18" type="ORF">QTP70_014714</name>
</gene>
<dbReference type="Proteomes" id="UP001274896">
    <property type="component" value="Unassembled WGS sequence"/>
</dbReference>
<feature type="region of interest" description="Disordered" evidence="14">
    <location>
        <begin position="5527"/>
        <end position="5559"/>
    </location>
</feature>
<feature type="domain" description="Cadherin" evidence="17">
    <location>
        <begin position="4554"/>
        <end position="4651"/>
    </location>
</feature>
<feature type="domain" description="Cadherin" evidence="17">
    <location>
        <begin position="449"/>
        <end position="556"/>
    </location>
</feature>
<feature type="domain" description="Cadherin" evidence="17">
    <location>
        <begin position="2596"/>
        <end position="2699"/>
    </location>
</feature>
<feature type="domain" description="Cadherin" evidence="17">
    <location>
        <begin position="5090"/>
        <end position="5194"/>
    </location>
</feature>
<evidence type="ECO:0000313" key="19">
    <source>
        <dbReference type="Proteomes" id="UP001274896"/>
    </source>
</evidence>
<evidence type="ECO:0000256" key="3">
    <source>
        <dbReference type="ARBA" id="ARBA00022475"/>
    </source>
</evidence>
<feature type="domain" description="Cadherin" evidence="17">
    <location>
        <begin position="4223"/>
        <end position="4326"/>
    </location>
</feature>
<evidence type="ECO:0000256" key="14">
    <source>
        <dbReference type="SAM" id="MobiDB-lite"/>
    </source>
</evidence>
<feature type="transmembrane region" description="Helical" evidence="15">
    <location>
        <begin position="1629"/>
        <end position="1652"/>
    </location>
</feature>
<feature type="domain" description="Cadherin" evidence="17">
    <location>
        <begin position="891"/>
        <end position="998"/>
    </location>
</feature>
<feature type="domain" description="Cadherin" evidence="17">
    <location>
        <begin position="5795"/>
        <end position="5902"/>
    </location>
</feature>
<dbReference type="FunFam" id="2.60.40.60:FF:000007">
    <property type="entry name" value="Protocadherin alpha 2"/>
    <property type="match status" value="6"/>
</dbReference>
<feature type="domain" description="Cadherin" evidence="17">
    <location>
        <begin position="4874"/>
        <end position="4981"/>
    </location>
</feature>
<dbReference type="InterPro" id="IPR050174">
    <property type="entry name" value="Protocadherin/Cadherin-CA"/>
</dbReference>
<feature type="domain" description="Cadherin" evidence="17">
    <location>
        <begin position="3786"/>
        <end position="3891"/>
    </location>
</feature>
<feature type="domain" description="Cadherin" evidence="17">
    <location>
        <begin position="2276"/>
        <end position="2373"/>
    </location>
</feature>
<evidence type="ECO:0000256" key="16">
    <source>
        <dbReference type="SAM" id="SignalP"/>
    </source>
</evidence>
<dbReference type="FunFam" id="2.60.40.60:FF:000129">
    <property type="entry name" value="protocadherin alpha-C2 isoform X1"/>
    <property type="match status" value="7"/>
</dbReference>
<feature type="domain" description="Cadherin" evidence="17">
    <location>
        <begin position="1517"/>
        <end position="1614"/>
    </location>
</feature>
<evidence type="ECO:0000256" key="4">
    <source>
        <dbReference type="ARBA" id="ARBA00022692"/>
    </source>
</evidence>
<feature type="signal peptide" evidence="16">
    <location>
        <begin position="1"/>
        <end position="27"/>
    </location>
</feature>
<feature type="compositionally biased region" description="Basic residues" evidence="14">
    <location>
        <begin position="6540"/>
        <end position="6549"/>
    </location>
</feature>
<keyword evidence="10 15" id="KW-0472">Membrane</keyword>
<feature type="domain" description="Cadherin" evidence="17">
    <location>
        <begin position="4327"/>
        <end position="4431"/>
    </location>
</feature>
<evidence type="ECO:0000256" key="13">
    <source>
        <dbReference type="PROSITE-ProRule" id="PRU00043"/>
    </source>
</evidence>
<sequence>MVVPDSARCAWMKALLLQLCLWDLCSGQVSYSVSEEAKKGTVVGNLAKDLNLSVQELESRMFQLVTGSNAKYFEVNRKTGILLVNDRIDREELCESKQKCVLNIEAMIHNPHKLYRVEINILDINDNSPVFPDQTLVMDIIENMLPGDRFPLTTASDTDIGTNSVKTYKINTNEHFSLDMQSDSVELVLQKSLDRERESVIKLLLSAVDGGTPPRSGTMQIVINVLDTNDNSPVFTKPLYKVKVHENAGVGTKILTVFASDVDEGNNGEIQYSFVSDARNSALDSFSIDPVSGDITVKGNIDYEENPAIELKIQAQDKGQSPRRSRCKVLIEVVDVNDNAPEISVTQLMSSVSEDIKPGTDVALITVSDKDSGTNGKVNCKILSPSPFKLQLSYKNSYALVVNEALDREQVSQYNITVVAHDEGTPSLSSSNVITVHVSDVNDNAPLFPAPVINISVKENSPVGGLLTSLSARDLDIGENALVSYSLSDTGSSRVSNVININSHTSELYSLKSFDYEETKRLQFKVLATDSGVPPLSSNVTVNIFILDENDNSPVFLPPYSEPGSVNTENIPYSAEAGYFVAKVRAVDADSGYNALLTYHITEPKGTNLFRIGTSTGEIRTKRRMSDNDLKTHPLIITVSDNGEPSLSTTMSIEVVIVENMDSLQPSLRQVPVKEENFSNLNLYLLIAIVSVSVIFLLSLIGLIAAKCYGTDGGFSRSSAPVVTTHPDGSWSYSKSTQQYDVCFSSDTLKSDVVVFPSPFPPADAELISINGGDTFTRNQTLPSTGKISYSVSEEAKKGTVVGNLAKDLNLSVQELESRMFQLVTGSNAKYFELSYKNSYALVVIEALDREQVSQYNVTVVANDEGTPSVSSSKVITVHVSDVNDNGPLFPAPVINISVKENSPVGGLLASLSARDLDIGENALVSYSLSDAESSRVSNLMNINSHTGELYSLKSFDYEESKRLQFKVLATDSGVPPLSSNVTANIFILDENDNSPVFLPPYSEPGSVNTENIPYSAEAGYFVAKVRAVDADSGQISYSVSEEAKKGTVVGNLAKDLNLSVQELESRMFQLVTGSNAKYFEISYSVSEEAKKGTVVGNLAKDLNLSVQELESRMFQLVTGSNAKYFETDSVELVLQKSLDRERESVIKLVLTAVDGGTPPRSGTMQIVINVLDINDNNPVFTKPLYKVKVHENAGVGTKILTVSASDADEGNNGEVSYSVVSYEENSALDLFTIDPLFGHITVKGNIDYEQSPAIELRIQAQDKGQSPRRSRCKVLIEVVDVNDNAPEISVTLLMSSVSEDIKPGTDVALITVSDKDSGTNGKVNCKILSPSPFKLQLSYKNSYALVVNEALDREQVSQYNITVVAHDEGTPSLSSSNLITVHVSDVNDNAPLFPAPVINISVKENSPVGGLLTSLSARDLDIGENTVVFYSLIDVDSSRVSNLMNINSHTGELYSLTSFDYEETKRLQFKVQATDSGVPPLSNNVSVNVFILDENDNSPVLLPPYSEPGSVNTENIPYSAEAGYFVAKVRAVDADSGYNALLTYHITEPKGTNLFRIGTSTGEIRTKRRMSDNDLKTHPLIITVSDNGEPSLSTTMSIEVVVVENMDSLQPSLRQVPVKEENFSNLNLYLLIAIVSVSVIFLLSLIALIAAKCYGTDGGFSRSSAPVVTTHPDGSWSYSKSTQQYDVCFSSDTLKSDVVVFPSPFPPADAELISINGGDTFSRTQTLPSTGKVSYSVSEEAKKGTVVGNLAKDLNLSVQELESRMFQLVTGSNAKYFEVNLKTGILLVNDRIDREELCESKQKCVLNIEAMIHNPHKLYRVEINILDINDNSPVFPDQILFLNIAENMLPGDRFPLTTASDTDIGTNSVKTYKINTNEHFSLDMQSDSVELVLQKSLDRERESVIKLLLSAVDGGTPPRSGTMQIVINVLDINDNSPVFTKPLYKVKVHENAGVGTKILTVSASDADKGNNGEIQYSFVSDARNSALDSFSIDPVSGDITVKGNIDYEENPAIELKIQAQDKGQSPRISRCKVLIEVVDVNDNAPEISVTLLMSSVSENIKPGTDVALITVSDKDSGMNGKVNCKILSPSPFKLQLSYKNSYALVVNEALDREQVSQYNITVVAHDEGTPSLSSSNLITVHVSDVNDNAPLFPAPVINISVKENSPVGGLLTSLSAGDLDIGENALVSYSLSDTGSSRVSNVININSHTGQLYSLKSFDYEETKRLQFKVQATDSGVPPLSSNVTVNVFILDENDNSPIFLPPYSEPGSVNTENIPYSAEAGYFVAKVRAVDADSGYNALLSYHLTEPKGTNLFRIGTSTGEIRTKRRMSDNDLKTHPLIVTVSDNGEPSLSTTMTIEVVVVENLDSLQPSLRQVPVKEENFSNLNLYLLIAIVSVSVIFLLSLITLIAAKCYGTDGSFSRSSAPVVTSHPDGSWSYSKSTQQYDVCFSSDTLKSDVMVFPSPFSPKDAELISINGGDTFNRMQTLPSTGKILYSVSEEAKKGTVVGNLAKDLNLSVQELESRMFQLVTGSNAKYFEVNRKTGILLVNDRIDREELCESKQKCVLNIEAMIHNPHKLYRVEINILDINDNSPVFPDQTLVLNIAENVLPGDRFPLTTASDTDIGSNSVKTYKINLNEYYTLDMQSDSAELVLQKPLDRERESVIKLVLTAVDGGTPPRSGTMQIVINVLDINDNYPVFSKPLYKVKVYENTDVGTKIITVSATDADEGNNGVVQYSFVSDSRNTALDLFSINSGSGDITVKGNIDYEESTAIELRIQAQDKGQPPRMSRCKVLIEVVDVNDNAPEISVTLLMSSVSEDIKPGTDVALITVSDKDSGTNGKVNCKILSPSPFKLQLSYKNSYALVVNEALDREQASQYNVTVVANDEGTPSLSSSNVITVHVSDVNDNAPLFPAPVINISVKENSPVGMMLTSLSAGDLDIGENALVSYSLSDTGSSRVSNMMNINSHTGELYSLKSFDYEETNRLQFKVLSTDSGFPPLSNNVTVNVFILDENDNSPVFLPPYSEPGSVNTENIPYSAEAGYFVAKVRAVDADSGYNALLSYHITETKGTNLFRIGTSTGEIRTKRRMSDNDLKTHPLIITVSDNGEPSLSTTMCIEVVVVENMDSLQPSLKQVPVKEDNFSNLNLYLLIAIVSVSVIFLLSLIALIAAKCYGTHGSFGRSSAPVVTAHPDGSWSYSKSTQQYDVCFSSDTLKSDVVVFPSPFPPADAELISINGGDTFTRNQTLPSTGKVSYSVSEEAKKGTVVGNLAKDLNLSVQELESRMFQLVTGSNAKYFEVNRKTGILLVNDRIDREELCESKQKCVLNIEAMSHNPHKLYRVEINILDINDNSPVFPREIFALDIIENMLPGDRFPLMKARDSDIGSNSVKTYKINTNEYFSLDMQSDSAELVLQKSLDRERESVIKFVLTAVDGGTPPRSGTMQIVIHVLDINDNSPVFSKPLYKVKVLENAGVRTKILTVSASDADEGNNGEVSYAFLSDEENSPLDLFTIDAVFGDITVKGNIDYEQSPAIELKIQAQDKGHPPRRSRCKVLIEVVDVNDNAPEISVTLLMSSVSEDIKPGTDVALITVSDKDSGTNGKVNCKILSPSPFKLQLSYKNSYALVVNEALDREQVSQYNVTVVAHDEGTPSLSSSNVITVHVSDVNDNAPLFPAPVINISVKENSPVGGLLTSLSARDLDIGENALVSYSLSDTESSRVLNLMNINSHTGELYSLKSFDYEKTKRLQFKVLSTDSGVPPLSSNVSVNVFILDENDNSPVFLPPYSEPGSVYIENIPYSAEAGYFVAKVRAVDADSGYNALLTYHITETKGTNLFRIGTSTGEIRTKRRMSDNDLKTHPLIVTVSDNGEPSLSTTMSIEVVIVENMDSLQPSLRQVPVKEDNFSNLNLYLLIAIVSVSVIFLLSLIALIAAKCYGTDGGFSRSSVPVVTTHPDGSWSYSKSTQQYDVCFSSDTLKSDVVVFPSPFPPADAELISINGEDTFTRNQTLPSSGTLSYSVSEEAKKGTVVGNLAKDLNLSVQELESRMFQLVTGSNAKYFEVNRKTGILLVNDRIDREELCESKQKCVLNIEAMIHNPHKLYRVEINILDINDNSPVFPDQTLVLDITENILPGDRFPLEPARDMDISSNSVKNYKLNTNEYFSLDVQTVEKQKVSAELVLQKSLDRERESVINLVLTAIDGGTPPRSGTMQIVVNVLDINDNSPVFSKPLYKVKVHENVGVGTKIISVSAADADEGINGEVSYSIVNDEEELFFINSLSGDITVKGKIDYEENPAIELRIQAQDNGYSPRKSRCKVLIEVVDVNDNAPEISVTLLMSSVSEDIKPGTDVALITVSDKDSGTNGKIKCEILSPTPFKLQLSYKNSYALVVNEALDREQVSQYNITVVANDEGTPSLSSSNVITVYVSDVNDNAPLFPAPVINISVKENSPVGGLLTSLSARDLDIGENALVSYSINDRESNRVSNVININSHTGELYSLKSFDYEETKRLQFKVQATDSGVPSLSSNVTVNVFIMDENDNSPVFLPPYSEPGSVNTENIPYSAEAGYFVAKVRAVDADSGYNALLSYHITETKGTNLFRIGTSTGEIRTKRRMSDNDLKTHPLIITVSDNGEPSLSTTMSIEVVVVENMDSLQPSLRQVPVKEDNFSNLNLYLLIAIVSVSVIFLLSLIALIAAKCYGTDGSFSRSSAPVVTAHPDGSWSYSKSTQQYDVCFSSDTLKSDVVVFPSPFPPADAELISINGGDTFTRNQTLPSTGKISYSISEEAKKGTFVGNIAKDLNVDVSDLQSRLFQIVTGSNKRYFDVNPKTGALIVNDRIDREELCEGKQKCSLNIEAMAHNPLTLYRIEVSILDINDNSPVFPIQTLELNITENVVTGDRFSLHLADDMDVGVNAVKSYRLSPNEHFSLDAQNTGESVSAELVLQKALDHEKQSVIKLTLTAVDGGKPPRYGTAEIIVHVLDINDNNPVFSKPLYKVKVQENAPVGSKILTVSATDADEGVNGDVVYSFVGRDRNSLVNLFSINPNSGDITVKGNIDFEENPAIELRVQAQDKSVSPRHTNCKVLIEVIDVNDNAPEITVTLLMSSVPEDIKPGTGFALITAADKDGGANGKVNCKITGTSYFKLQSSYKNSYSVVVSEPLDREEISQYNITILANDEGTPPLSSTTVLHIHLSDVNDNAPLFPAPIININVHENSPAGGLLSILTAHDRDERENAQISYSLINSDSSIVSVLTLMNINSHTGELYSLQSLNYEEIKNIQFKVQATDSGIPPLSSNVTVNIFILDENDNSPVILPPYSEPGSVNTETIPYSAEAGYFVAKVRSVDADSGYNALLSYHITEPKGTNLFRIGTSTGEIRTKRRMSDNDLKTHPLIITVSDNGEPSLSTTMSIEVVVVENVDSLQPSLRQVPVKKDNFSNLNLYLLIAIVSVSVIFLLSLIALIVIKCYGTDGGFSRSSAPVVTTHPDGSWSYSKSTQQYDVCFSSDTLKSDVVVFPSPFPPADAELISINGGDTFNRTQSLPSTGKVSDAHAPGHPSDAKENVIQQTRPPPSIAPWSSFDAHVPIVGAFSGAQGTSINFFSNLSNSSLFVDSDHTGQPLLSKCIKESDKGAVVGDIAQDLGLDVAKLSARSIKVTVDGGKRTGVCVLNFDLLLENPSEVHSIEVDVVDANDNAPQFPRDEYQLEITESASPTSRFPVEHALDPDIGTNSIRSYRLGPNEHFALDSNKPSPNSKHVELVLKKPLDREQTPYHQLILTASDGGTPALTGTAKINVRVLDSNDNNPVFDSSVYKVKLLENSPKDTLVIKLNATDQDEGTNGEVFYSFSSYTPERVRQVFSMDTNTGEIRVRSNVDYEDTSTYEMYIQAMDKGPAAVAAHCKVVVEVVDVNDNVPEIVLSSLSSPVREDARADTVVALISVTDRDSGANKQVTLEIQPGLPFKIKSFRNYYTLVTSAFLDRETTAAYNVTLSATDGGTPPLSSRKTIQVDVADVNDNPPRFEQTSYTVYVMENNAPGASLCTVKALDSDVNENARITYTVLNDNNHGIPVTSYVSIKPDTGVAYALRSFDYESLREFHFQVKAQDGGIPPLSRVATVYIYVMDQNDHAPEIVNPPANGTRSTETVLKNIEAGALVTKVIAYDADAGQNAWLIYVLEQSTDLDLFKVHEHTGEIRTTRRVLEDNSTSFSLIVMVKDHGEPPLSSTATINIAVMEVPPKVTPDPKRIIRPHSTPLFSNVTLYLIVALSATTFVFLVTVVVLAIVRCHAYCTQPGSCSPCCVSQKSTQDGGSGGGASGGSQANNNVVLRRDLKVEPHYIEVRGNGSLTKTYCYKTCLTATSGSDTFMFYNTGRPISGTWGSERFFTSGSGFVRRLSMPDAAIQPKGPNADWRYSASLRAGVQSQSDSGQSWGMCKIMCAEDGKICSCSVHMEEASAVMQGAQGVLVQNWPTVSSAADGEAEGQLSPPVGAGINSNSWSFRYGAGPGYGPPQALKPGEIPPEAFIIPGSPAIISIRQDPGAMDDKGDFISFGKKEDPKKKKKKKKEKKDKKDKGKDDGEE</sequence>
<keyword evidence="11" id="KW-0325">Glycoprotein</keyword>
<keyword evidence="7 13" id="KW-0106">Calcium</keyword>
<feature type="region of interest" description="Disordered" evidence="14">
    <location>
        <begin position="6517"/>
        <end position="6561"/>
    </location>
</feature>